<keyword evidence="16" id="KW-1185">Reference proteome</keyword>
<sequence length="245" mass="27918">MASVSSATFSGHGARSLLQFLRLVGQLKRVPRTGWVYRNVQRPESVSDHMYRMAVMAMVIKDDRLNKDRCVRLALVHDMAECIVGDIAPADNIPKEEKHRREEEAMKQITQLLPEDLRKELYELWEEYETQSSAEAKFVKQLDQCEMILQASEYEDLEHKPGRLQDFYDSTAGKFNHPEIVQLVSELEAERNANIAAAANVSLFVFNCLDFSKKCDTTWALKEATEQEAVMKVPWMKTGGGSACL</sequence>
<evidence type="ECO:0000313" key="16">
    <source>
        <dbReference type="Proteomes" id="UP000002277"/>
    </source>
</evidence>
<name>A0A2I3TT57_PANTR</name>
<dbReference type="Gene3D" id="1.10.3210.10">
    <property type="entry name" value="Hypothetical protein af1432"/>
    <property type="match status" value="1"/>
</dbReference>
<dbReference type="InterPro" id="IPR006674">
    <property type="entry name" value="HD_domain"/>
</dbReference>
<dbReference type="VGNC" id="VGNC:2857">
    <property type="gene designation" value="HDDC2"/>
</dbReference>
<dbReference type="SUPFAM" id="SSF109604">
    <property type="entry name" value="HD-domain/PDEase-like"/>
    <property type="match status" value="1"/>
</dbReference>
<dbReference type="InterPro" id="IPR039356">
    <property type="entry name" value="YfbR/HDDC2"/>
</dbReference>
<comment type="cofactor">
    <cofactor evidence="4">
        <name>Mg(2+)</name>
        <dbReference type="ChEBI" id="CHEBI:18420"/>
    </cofactor>
</comment>
<evidence type="ECO:0000256" key="5">
    <source>
        <dbReference type="ARBA" id="ARBA00004074"/>
    </source>
</evidence>
<dbReference type="Bgee" id="ENSPTRG00000018573">
    <property type="expression patterns" value="Expressed in fibroblast and 21 other cell types or tissues"/>
</dbReference>
<evidence type="ECO:0000256" key="11">
    <source>
        <dbReference type="ARBA" id="ARBA00022801"/>
    </source>
</evidence>
<evidence type="ECO:0000256" key="8">
    <source>
        <dbReference type="ARBA" id="ARBA00012964"/>
    </source>
</evidence>
<comment type="similarity">
    <text evidence="6">Belongs to the HDDC2 family.</text>
</comment>
<protein>
    <recommendedName>
        <fullName evidence="9">5'-deoxynucleotidase HDDC2</fullName>
        <ecNumber evidence="8">3.1.3.89</ecNumber>
    </recommendedName>
    <alternativeName>
        <fullName evidence="13">HD domain-containing protein 2</fullName>
    </alternativeName>
</protein>
<comment type="subunit">
    <text evidence="7">Homodimer.</text>
</comment>
<dbReference type="InParanoid" id="A0A2I3TT57"/>
<dbReference type="FunCoup" id="A0A2I3TT57">
    <property type="interactions" value="508"/>
</dbReference>
<evidence type="ECO:0000256" key="13">
    <source>
        <dbReference type="ARBA" id="ARBA00032735"/>
    </source>
</evidence>
<dbReference type="PROSITE" id="PS51831">
    <property type="entry name" value="HD"/>
    <property type="match status" value="1"/>
</dbReference>
<keyword evidence="11" id="KW-0378">Hydrolase</keyword>
<keyword evidence="10" id="KW-0479">Metal-binding</keyword>
<dbReference type="AlphaFoldDB" id="A0A2I3TT57"/>
<evidence type="ECO:0000256" key="4">
    <source>
        <dbReference type="ARBA" id="ARBA00001946"/>
    </source>
</evidence>
<dbReference type="Pfam" id="PF13023">
    <property type="entry name" value="HD_3"/>
    <property type="match status" value="1"/>
</dbReference>
<keyword evidence="12" id="KW-0460">Magnesium</keyword>
<evidence type="ECO:0000313" key="15">
    <source>
        <dbReference type="Ensembl" id="ENSPTRP00000092171.1"/>
    </source>
</evidence>
<evidence type="ECO:0000256" key="7">
    <source>
        <dbReference type="ARBA" id="ARBA00011738"/>
    </source>
</evidence>
<dbReference type="InterPro" id="IPR003607">
    <property type="entry name" value="HD/PDEase_dom"/>
</dbReference>
<evidence type="ECO:0000256" key="10">
    <source>
        <dbReference type="ARBA" id="ARBA00022723"/>
    </source>
</evidence>
<dbReference type="GO" id="GO:0002953">
    <property type="term" value="F:5'-deoxynucleotidase activity"/>
    <property type="evidence" value="ECO:0007669"/>
    <property type="project" value="UniProtKB-EC"/>
</dbReference>
<dbReference type="FunFam" id="1.10.3210.10:FF:000011">
    <property type="entry name" value="HD domain-containing protein 2"/>
    <property type="match status" value="1"/>
</dbReference>
<evidence type="ECO:0000256" key="1">
    <source>
        <dbReference type="ARBA" id="ARBA00001638"/>
    </source>
</evidence>
<dbReference type="GO" id="GO:0046872">
    <property type="term" value="F:metal ion binding"/>
    <property type="evidence" value="ECO:0007669"/>
    <property type="project" value="UniProtKB-KW"/>
</dbReference>
<organism evidence="15 16">
    <name type="scientific">Pan troglodytes</name>
    <name type="common">Chimpanzee</name>
    <dbReference type="NCBI Taxonomy" id="9598"/>
    <lineage>
        <taxon>Eukaryota</taxon>
        <taxon>Metazoa</taxon>
        <taxon>Chordata</taxon>
        <taxon>Craniata</taxon>
        <taxon>Vertebrata</taxon>
        <taxon>Euteleostomi</taxon>
        <taxon>Mammalia</taxon>
        <taxon>Eutheria</taxon>
        <taxon>Euarchontoglires</taxon>
        <taxon>Primates</taxon>
        <taxon>Haplorrhini</taxon>
        <taxon>Catarrhini</taxon>
        <taxon>Hominidae</taxon>
        <taxon>Pan</taxon>
    </lineage>
</organism>
<proteinExistence type="inferred from homology"/>
<reference evidence="15" key="2">
    <citation type="submission" date="2025-08" db="UniProtKB">
        <authorList>
            <consortium name="Ensembl"/>
        </authorList>
    </citation>
    <scope>IDENTIFICATION</scope>
</reference>
<comment type="cofactor">
    <cofactor evidence="2">
        <name>Mn(2+)</name>
        <dbReference type="ChEBI" id="CHEBI:29035"/>
    </cofactor>
</comment>
<dbReference type="EC" id="3.1.3.89" evidence="8"/>
<dbReference type="PANTHER" id="PTHR11845:SF13">
    <property type="entry name" value="5'-DEOXYNUCLEOTIDASE HDDC2"/>
    <property type="match status" value="1"/>
</dbReference>
<dbReference type="GeneTree" id="ENSGT00390000009937"/>
<evidence type="ECO:0000256" key="9">
    <source>
        <dbReference type="ARBA" id="ARBA00015933"/>
    </source>
</evidence>
<evidence type="ECO:0000256" key="12">
    <source>
        <dbReference type="ARBA" id="ARBA00022842"/>
    </source>
</evidence>
<dbReference type="GO" id="GO:0009159">
    <property type="term" value="P:deoxyribonucleoside monophosphate catabolic process"/>
    <property type="evidence" value="ECO:0007669"/>
    <property type="project" value="UniProtKB-ARBA"/>
</dbReference>
<dbReference type="Ensembl" id="ENSPTRT00000085837.1">
    <property type="protein sequence ID" value="ENSPTRP00000092171.1"/>
    <property type="gene ID" value="ENSPTRG00000018573.7"/>
</dbReference>
<evidence type="ECO:0000259" key="14">
    <source>
        <dbReference type="PROSITE" id="PS51831"/>
    </source>
</evidence>
<reference evidence="15 16" key="1">
    <citation type="journal article" date="2005" name="Nature">
        <title>Initial sequence of the chimpanzee genome and comparison with the human genome.</title>
        <authorList>
            <consortium name="Chimpanzee sequencing and analysis consortium"/>
        </authorList>
    </citation>
    <scope>NUCLEOTIDE SEQUENCE [LARGE SCALE GENOMIC DNA]</scope>
</reference>
<dbReference type="EMBL" id="AACZ04054399">
    <property type="status" value="NOT_ANNOTATED_CDS"/>
    <property type="molecule type" value="Genomic_DNA"/>
</dbReference>
<dbReference type="SMART" id="SM00471">
    <property type="entry name" value="HDc"/>
    <property type="match status" value="1"/>
</dbReference>
<comment type="function">
    <text evidence="5">Catalyzes the dephosphorylation of the nucleoside 5'-monophosphates deoxyadenosine monophosphate (dAMP), deoxycytidine monophosphate (dCMP), deoxyguanosine monophosphate (dGMP) and deoxythymidine monophosphate (dTMP).</text>
</comment>
<dbReference type="Proteomes" id="UP000002277">
    <property type="component" value="Chromosome 6"/>
</dbReference>
<comment type="catalytic activity">
    <reaction evidence="1">
        <text>a 2'-deoxyribonucleoside 5'-phosphate + H2O = a 2'-deoxyribonucleoside + phosphate</text>
        <dbReference type="Rhea" id="RHEA:36167"/>
        <dbReference type="ChEBI" id="CHEBI:15377"/>
        <dbReference type="ChEBI" id="CHEBI:18274"/>
        <dbReference type="ChEBI" id="CHEBI:43474"/>
        <dbReference type="ChEBI" id="CHEBI:65317"/>
        <dbReference type="EC" id="3.1.3.89"/>
    </reaction>
</comment>
<evidence type="ECO:0000313" key="17">
    <source>
        <dbReference type="VGNC" id="VGNC:2857"/>
    </source>
</evidence>
<evidence type="ECO:0000256" key="3">
    <source>
        <dbReference type="ARBA" id="ARBA00001941"/>
    </source>
</evidence>
<feature type="domain" description="HD" evidence="14">
    <location>
        <begin position="46"/>
        <end position="148"/>
    </location>
</feature>
<dbReference type="PANTHER" id="PTHR11845">
    <property type="entry name" value="5'-DEOXYNUCLEOTIDASE HDDC2"/>
    <property type="match status" value="1"/>
</dbReference>
<accession>A0A2I3TT57</accession>
<comment type="cofactor">
    <cofactor evidence="3">
        <name>Co(2+)</name>
        <dbReference type="ChEBI" id="CHEBI:48828"/>
    </cofactor>
</comment>
<evidence type="ECO:0000256" key="6">
    <source>
        <dbReference type="ARBA" id="ARBA00009999"/>
    </source>
</evidence>
<evidence type="ECO:0000256" key="2">
    <source>
        <dbReference type="ARBA" id="ARBA00001936"/>
    </source>
</evidence>
<gene>
    <name evidence="15 17" type="primary">HDDC2</name>
</gene>
<reference evidence="15" key="3">
    <citation type="submission" date="2025-09" db="UniProtKB">
        <authorList>
            <consortium name="Ensembl"/>
        </authorList>
    </citation>
    <scope>IDENTIFICATION</scope>
</reference>